<dbReference type="AlphaFoldDB" id="A0A1Y6CV19"/>
<evidence type="ECO:0000256" key="2">
    <source>
        <dbReference type="SAM" id="SignalP"/>
    </source>
</evidence>
<dbReference type="PANTHER" id="PTHR10003">
    <property type="entry name" value="SUPEROXIDE DISMUTASE CU-ZN -RELATED"/>
    <property type="match status" value="1"/>
</dbReference>
<dbReference type="InterPro" id="IPR001424">
    <property type="entry name" value="SOD_Cu_Zn_dom"/>
</dbReference>
<feature type="domain" description="Superoxide dismutase copper/zinc binding" evidence="3">
    <location>
        <begin position="40"/>
        <end position="166"/>
    </location>
</feature>
<dbReference type="EMBL" id="FXAM01000001">
    <property type="protein sequence ID" value="SMF94478.1"/>
    <property type="molecule type" value="Genomic_DNA"/>
</dbReference>
<organism evidence="4 5">
    <name type="scientific">Methylomagnum ishizawai</name>
    <dbReference type="NCBI Taxonomy" id="1760988"/>
    <lineage>
        <taxon>Bacteria</taxon>
        <taxon>Pseudomonadati</taxon>
        <taxon>Pseudomonadota</taxon>
        <taxon>Gammaproteobacteria</taxon>
        <taxon>Methylococcales</taxon>
        <taxon>Methylococcaceae</taxon>
        <taxon>Methylomagnum</taxon>
    </lineage>
</organism>
<comment type="similarity">
    <text evidence="1">Belongs to the Cu-Zn superoxide dismutase family.</text>
</comment>
<gene>
    <name evidence="4" type="ORF">SAMN02949497_1796</name>
</gene>
<dbReference type="OrthoDB" id="5431326at2"/>
<dbReference type="Pfam" id="PF00080">
    <property type="entry name" value="Sod_Cu"/>
    <property type="match status" value="1"/>
</dbReference>
<sequence>MRLSLLLTAGLVLATTGAGAAPLVFELHKIDPQGVGASLGTVTAADGPAGLVLTPDLKGLPPGPHGFHVHETPACGPGEKDGKPAAGLAAGSHYDPAKTGQHLGPEGAGHLGDLPLLTVAADGGTQTAVTAKRLHVADLAGRALVIHAEADNYADQPGGGRIACGVAK</sequence>
<evidence type="ECO:0000259" key="3">
    <source>
        <dbReference type="Pfam" id="PF00080"/>
    </source>
</evidence>
<name>A0A1Y6CV19_9GAMM</name>
<dbReference type="RefSeq" id="WP_085211896.1">
    <property type="nucleotide sequence ID" value="NZ_FXAM01000001.1"/>
</dbReference>
<protein>
    <submittedName>
        <fullName evidence="4">Superoxide dismutase, Cu-Zn family</fullName>
    </submittedName>
</protein>
<dbReference type="InterPro" id="IPR024134">
    <property type="entry name" value="SOD_Cu/Zn_/chaperone"/>
</dbReference>
<keyword evidence="5" id="KW-1185">Reference proteome</keyword>
<dbReference type="InterPro" id="IPR036423">
    <property type="entry name" value="SOD-like_Cu/Zn_dom_sf"/>
</dbReference>
<evidence type="ECO:0000313" key="5">
    <source>
        <dbReference type="Proteomes" id="UP000192923"/>
    </source>
</evidence>
<reference evidence="4 5" key="1">
    <citation type="submission" date="2016-12" db="EMBL/GenBank/DDBJ databases">
        <authorList>
            <person name="Song W.-J."/>
            <person name="Kurnit D.M."/>
        </authorList>
    </citation>
    <scope>NUCLEOTIDE SEQUENCE [LARGE SCALE GENOMIC DNA]</scope>
    <source>
        <strain evidence="4 5">175</strain>
    </source>
</reference>
<evidence type="ECO:0000256" key="1">
    <source>
        <dbReference type="ARBA" id="ARBA00010457"/>
    </source>
</evidence>
<accession>A0A1Y6CV19</accession>
<feature type="signal peptide" evidence="2">
    <location>
        <begin position="1"/>
        <end position="20"/>
    </location>
</feature>
<dbReference type="STRING" id="1760988.SAMN02949497_1796"/>
<dbReference type="Proteomes" id="UP000192923">
    <property type="component" value="Unassembled WGS sequence"/>
</dbReference>
<dbReference type="SUPFAM" id="SSF49329">
    <property type="entry name" value="Cu,Zn superoxide dismutase-like"/>
    <property type="match status" value="1"/>
</dbReference>
<keyword evidence="2" id="KW-0732">Signal</keyword>
<evidence type="ECO:0000313" key="4">
    <source>
        <dbReference type="EMBL" id="SMF94478.1"/>
    </source>
</evidence>
<dbReference type="GO" id="GO:0006801">
    <property type="term" value="P:superoxide metabolic process"/>
    <property type="evidence" value="ECO:0007669"/>
    <property type="project" value="InterPro"/>
</dbReference>
<feature type="chain" id="PRO_5012848255" evidence="2">
    <location>
        <begin position="21"/>
        <end position="168"/>
    </location>
</feature>
<dbReference type="GO" id="GO:0005507">
    <property type="term" value="F:copper ion binding"/>
    <property type="evidence" value="ECO:0007669"/>
    <property type="project" value="InterPro"/>
</dbReference>
<dbReference type="Gene3D" id="2.60.40.200">
    <property type="entry name" value="Superoxide dismutase, copper/zinc binding domain"/>
    <property type="match status" value="1"/>
</dbReference>
<proteinExistence type="inferred from homology"/>